<feature type="domain" description="Fibronectin type-III" evidence="16">
    <location>
        <begin position="716"/>
        <end position="809"/>
    </location>
</feature>
<dbReference type="Gene3D" id="2.60.40.10">
    <property type="entry name" value="Immunoglobulins"/>
    <property type="match status" value="9"/>
</dbReference>
<evidence type="ECO:0000256" key="8">
    <source>
        <dbReference type="ARBA" id="ARBA00022989"/>
    </source>
</evidence>
<keyword evidence="5 14" id="KW-0812">Transmembrane</keyword>
<evidence type="ECO:0000256" key="2">
    <source>
        <dbReference type="ARBA" id="ARBA00004167"/>
    </source>
</evidence>
<name>A0A6P7HVG1_9TELE</name>
<evidence type="ECO:0000256" key="6">
    <source>
        <dbReference type="ARBA" id="ARBA00022729"/>
    </source>
</evidence>
<dbReference type="Pfam" id="PF13927">
    <property type="entry name" value="Ig_3"/>
    <property type="match status" value="1"/>
</dbReference>
<reference evidence="18" key="1">
    <citation type="submission" date="2025-08" db="UniProtKB">
        <authorList>
            <consortium name="RefSeq"/>
        </authorList>
    </citation>
    <scope>IDENTIFICATION</scope>
</reference>
<dbReference type="Pfam" id="PF07679">
    <property type="entry name" value="I-set"/>
    <property type="match status" value="3"/>
</dbReference>
<dbReference type="SMART" id="SM00408">
    <property type="entry name" value="IGc2"/>
    <property type="match status" value="4"/>
</dbReference>
<evidence type="ECO:0000256" key="14">
    <source>
        <dbReference type="SAM" id="Phobius"/>
    </source>
</evidence>
<dbReference type="InParanoid" id="A0A6P7HVG1"/>
<dbReference type="FunFam" id="2.60.40.10:FF:000299">
    <property type="entry name" value="protogenin isoform X2"/>
    <property type="match status" value="1"/>
</dbReference>
<dbReference type="FunCoup" id="A0A6P7HVG1">
    <property type="interactions" value="180"/>
</dbReference>
<proteinExistence type="inferred from homology"/>
<feature type="domain" description="Fibronectin type-III" evidence="16">
    <location>
        <begin position="413"/>
        <end position="507"/>
    </location>
</feature>
<evidence type="ECO:0000259" key="16">
    <source>
        <dbReference type="PROSITE" id="PS50853"/>
    </source>
</evidence>
<evidence type="ECO:0000256" key="13">
    <source>
        <dbReference type="SAM" id="MobiDB-lite"/>
    </source>
</evidence>
<dbReference type="CDD" id="cd00063">
    <property type="entry name" value="FN3"/>
    <property type="match status" value="5"/>
</dbReference>
<dbReference type="GeneID" id="114433320"/>
<evidence type="ECO:0000256" key="4">
    <source>
        <dbReference type="ARBA" id="ARBA00022473"/>
    </source>
</evidence>
<comment type="similarity">
    <text evidence="3">Belongs to the immunoglobulin superfamily. DCC family.</text>
</comment>
<feature type="domain" description="Ig-like" evidence="15">
    <location>
        <begin position="21"/>
        <end position="122"/>
    </location>
</feature>
<dbReference type="SUPFAM" id="SSF49265">
    <property type="entry name" value="Fibronectin type III"/>
    <property type="match status" value="3"/>
</dbReference>
<dbReference type="AlphaFoldDB" id="A0A6P7HVG1"/>
<feature type="compositionally biased region" description="Basic and acidic residues" evidence="13">
    <location>
        <begin position="1102"/>
        <end position="1117"/>
    </location>
</feature>
<dbReference type="InterPro" id="IPR013098">
    <property type="entry name" value="Ig_I-set"/>
</dbReference>
<protein>
    <submittedName>
        <fullName evidence="18">Protogenin A</fullName>
    </submittedName>
</protein>
<feature type="domain" description="Ig-like" evidence="15">
    <location>
        <begin position="127"/>
        <end position="214"/>
    </location>
</feature>
<feature type="compositionally biased region" description="Polar residues" evidence="13">
    <location>
        <begin position="1119"/>
        <end position="1129"/>
    </location>
</feature>
<accession>A0A6P7HVG1</accession>
<evidence type="ECO:0000256" key="9">
    <source>
        <dbReference type="ARBA" id="ARBA00023136"/>
    </source>
</evidence>
<dbReference type="FunFam" id="2.60.40.10:FF:000828">
    <property type="entry name" value="Protogenin"/>
    <property type="match status" value="1"/>
</dbReference>
<keyword evidence="11" id="KW-0325">Glycoprotein</keyword>
<feature type="domain" description="Fibronectin type-III" evidence="16">
    <location>
        <begin position="814"/>
        <end position="909"/>
    </location>
</feature>
<keyword evidence="4" id="KW-0217">Developmental protein</keyword>
<feature type="transmembrane region" description="Helical" evidence="14">
    <location>
        <begin position="942"/>
        <end position="962"/>
    </location>
</feature>
<dbReference type="Proteomes" id="UP000515145">
    <property type="component" value="Chromosome 3"/>
</dbReference>
<keyword evidence="9 14" id="KW-0472">Membrane</keyword>
<dbReference type="InterPro" id="IPR003961">
    <property type="entry name" value="FN3_dom"/>
</dbReference>
<feature type="domain" description="Fibronectin type-III" evidence="16">
    <location>
        <begin position="509"/>
        <end position="605"/>
    </location>
</feature>
<sequence length="1186" mass="130636">MAPVKRKLYQRLLLFFCVLLPISGVLCFSELFFVKEPRDVTVMRKEAVILDCQARGEAPVDVRWLKNGVKVVENERMYLLSNGSLYISEVESRRGDKSDEGFYQCLAQNKYGAILSQKARLTIASISSFTIQPTPIVVTEGSVARFSCKISAHPPPIITWEFNRVTLPLTTERITVLPSGILQIHGVQRSDAGSYRCIATNISSRRRSTEATLTVTPAPSPQLPQRPRIIAGPQNISVSLHQSAILECMATGNPRPIISWSRADSKSIDVYNTRVLGNGNLIITDIKPQHGGVYMCRATTPGTRNYTVASANVTVLAPPSLVEWPESLTRPRAGTARFVCQADGVPTPQITWLKNGEKVHSNGRIKMYNSKLVINQIIPEDDAIYQCQAENEHGSVLSVARLIVVMSEDRPSAPRNIRADTVSSSAILLAWERPLYNSDKVIAYSVHYMKAEGLNNEEYQVVIGNDTTRYIIDDLEPARNYTFYVVAYMPMGASRMSDNVFQYTLEDVPLRAPELSLTSHSPTDMTVSWQPLPDKLSRGRVSGYRLSYRTSSESTVSQIELPGEKTQHHLENLQPDTIYLLRIAAATSVGWGEQSAWASHRTPKASSARVPLAPELHLEPLNCTTILARWQLAPRNSASVQGFKLFYHEESQSESAPVQLRASDYTHTIGGLDPRKKYHVKLLAYNAVGDGYQADQTISTPGCVSVRDRLVPPPPPPHNVYAKTNSSTAVFLHWGRPAFTSSHAVNYTIRCNPVGLQNASLVLYLQTNEQSLLVHDLEPNTRYEFAVRLHIDQLSSPWSPVVYQSTFPKAPSRPPSSVKVTLIEEDAALVSWKLPDEPNVAVTHYTILYASKNAWLAGEWQVLQREGSITMALLENLKPGLVYLVKVSASNDMGDGPFSHTVEMMVQADRSSGHNLLHSHGSTRSTAFPDGFYHLDQKSMTGISVGVCIAFICIIICAFIIVCRGKNRKLSAVKSYRQGVNTSAAAAGHLGSEGAVEHADVTVPMMSQSHFIDAKGGTNLIINSLGPVQPSTEKKRKWLFSSNVKKNSKTMQNMRHNTASYQPCSTVLTFEEDLSISPNQPCTLQALLGHPIDIEGSSNSEGSHETGDSGRYSHDETELTNLSSGSCSRPLSLMVEDSGDSESNGPPEEPSELSEESQTDLKVKDFVDDGCCRHEAQSCSPSALSV</sequence>
<evidence type="ECO:0000256" key="11">
    <source>
        <dbReference type="ARBA" id="ARBA00023180"/>
    </source>
</evidence>
<dbReference type="FunFam" id="2.60.40.10:FF:000456">
    <property type="entry name" value="protogenin isoform X2"/>
    <property type="match status" value="1"/>
</dbReference>
<comment type="subcellular location">
    <subcellularLocation>
        <location evidence="2">Membrane</location>
        <topology evidence="2">Single-pass membrane protein</topology>
    </subcellularLocation>
</comment>
<dbReference type="RefSeq" id="XP_028257623.1">
    <property type="nucleotide sequence ID" value="XM_028401822.1"/>
</dbReference>
<feature type="compositionally biased region" description="Acidic residues" evidence="13">
    <location>
        <begin position="1149"/>
        <end position="1158"/>
    </location>
</feature>
<keyword evidence="7" id="KW-0677">Repeat</keyword>
<evidence type="ECO:0000256" key="7">
    <source>
        <dbReference type="ARBA" id="ARBA00022737"/>
    </source>
</evidence>
<feature type="domain" description="Ig-like" evidence="15">
    <location>
        <begin position="227"/>
        <end position="314"/>
    </location>
</feature>
<dbReference type="SMART" id="SM00060">
    <property type="entry name" value="FN3"/>
    <property type="match status" value="5"/>
</dbReference>
<feature type="region of interest" description="Disordered" evidence="13">
    <location>
        <begin position="1093"/>
        <end position="1159"/>
    </location>
</feature>
<dbReference type="InterPro" id="IPR003598">
    <property type="entry name" value="Ig_sub2"/>
</dbReference>
<dbReference type="InterPro" id="IPR007110">
    <property type="entry name" value="Ig-like_dom"/>
</dbReference>
<keyword evidence="10" id="KW-1015">Disulfide bond</keyword>
<dbReference type="GO" id="GO:0050768">
    <property type="term" value="P:negative regulation of neurogenesis"/>
    <property type="evidence" value="ECO:0007669"/>
    <property type="project" value="UniProtKB-ARBA"/>
</dbReference>
<dbReference type="FunFam" id="2.60.40.10:FF:000930">
    <property type="entry name" value="immunoglobulin superfamily DCC subclass member 3"/>
    <property type="match status" value="1"/>
</dbReference>
<dbReference type="GO" id="GO:0016020">
    <property type="term" value="C:membrane"/>
    <property type="evidence" value="ECO:0007669"/>
    <property type="project" value="UniProtKB-SubCell"/>
</dbReference>
<feature type="domain" description="Fibronectin type-III" evidence="16">
    <location>
        <begin position="610"/>
        <end position="709"/>
    </location>
</feature>
<dbReference type="PROSITE" id="PS50853">
    <property type="entry name" value="FN3"/>
    <property type="match status" value="5"/>
</dbReference>
<dbReference type="SMART" id="SM00409">
    <property type="entry name" value="IG"/>
    <property type="match status" value="4"/>
</dbReference>
<dbReference type="InterPro" id="IPR013783">
    <property type="entry name" value="Ig-like_fold"/>
</dbReference>
<dbReference type="InterPro" id="IPR003599">
    <property type="entry name" value="Ig_sub"/>
</dbReference>
<evidence type="ECO:0000256" key="12">
    <source>
        <dbReference type="ARBA" id="ARBA00023319"/>
    </source>
</evidence>
<evidence type="ECO:0000256" key="10">
    <source>
        <dbReference type="ARBA" id="ARBA00023157"/>
    </source>
</evidence>
<dbReference type="PANTHER" id="PTHR44170:SF47">
    <property type="entry name" value="PROTOGENIN"/>
    <property type="match status" value="1"/>
</dbReference>
<dbReference type="OrthoDB" id="438268at2759"/>
<dbReference type="CDD" id="cd00096">
    <property type="entry name" value="Ig"/>
    <property type="match status" value="1"/>
</dbReference>
<dbReference type="FunFam" id="2.60.40.10:FF:000600">
    <property type="entry name" value="Contactin 2"/>
    <property type="match status" value="1"/>
</dbReference>
<comment type="function">
    <text evidence="1">May play a role in anteroposterior axis elongation.</text>
</comment>
<evidence type="ECO:0000259" key="15">
    <source>
        <dbReference type="PROSITE" id="PS50835"/>
    </source>
</evidence>
<dbReference type="FunFam" id="2.60.40.10:FF:000455">
    <property type="entry name" value="Protogenin A"/>
    <property type="match status" value="1"/>
</dbReference>
<evidence type="ECO:0000256" key="5">
    <source>
        <dbReference type="ARBA" id="ARBA00022692"/>
    </source>
</evidence>
<organism evidence="17 18">
    <name type="scientific">Parambassis ranga</name>
    <name type="common">Indian glassy fish</name>
    <dbReference type="NCBI Taxonomy" id="210632"/>
    <lineage>
        <taxon>Eukaryota</taxon>
        <taxon>Metazoa</taxon>
        <taxon>Chordata</taxon>
        <taxon>Craniata</taxon>
        <taxon>Vertebrata</taxon>
        <taxon>Euteleostomi</taxon>
        <taxon>Actinopterygii</taxon>
        <taxon>Neopterygii</taxon>
        <taxon>Teleostei</taxon>
        <taxon>Neoteleostei</taxon>
        <taxon>Acanthomorphata</taxon>
        <taxon>Ovalentaria</taxon>
        <taxon>Ambassidae</taxon>
        <taxon>Parambassis</taxon>
    </lineage>
</organism>
<dbReference type="SUPFAM" id="SSF48726">
    <property type="entry name" value="Immunoglobulin"/>
    <property type="match status" value="4"/>
</dbReference>
<dbReference type="FunFam" id="2.60.40.10:FF:000551">
    <property type="entry name" value="Protogenin A"/>
    <property type="match status" value="1"/>
</dbReference>
<gene>
    <name evidence="18" type="primary">prtga</name>
</gene>
<keyword evidence="6" id="KW-0732">Signal</keyword>
<evidence type="ECO:0000256" key="3">
    <source>
        <dbReference type="ARBA" id="ARBA00009588"/>
    </source>
</evidence>
<dbReference type="PROSITE" id="PS50835">
    <property type="entry name" value="IG_LIKE"/>
    <property type="match status" value="4"/>
</dbReference>
<evidence type="ECO:0000256" key="1">
    <source>
        <dbReference type="ARBA" id="ARBA00002140"/>
    </source>
</evidence>
<dbReference type="InterPro" id="IPR036116">
    <property type="entry name" value="FN3_sf"/>
</dbReference>
<evidence type="ECO:0000313" key="18">
    <source>
        <dbReference type="RefSeq" id="XP_028257623.1"/>
    </source>
</evidence>
<dbReference type="FunFam" id="2.60.40.10:FF:000987">
    <property type="entry name" value="Protogenin"/>
    <property type="match status" value="1"/>
</dbReference>
<keyword evidence="17" id="KW-1185">Reference proteome</keyword>
<evidence type="ECO:0000313" key="17">
    <source>
        <dbReference type="Proteomes" id="UP000515145"/>
    </source>
</evidence>
<feature type="domain" description="Ig-like" evidence="15">
    <location>
        <begin position="319"/>
        <end position="398"/>
    </location>
</feature>
<dbReference type="Pfam" id="PF00041">
    <property type="entry name" value="fn3"/>
    <property type="match status" value="5"/>
</dbReference>
<keyword evidence="8 14" id="KW-1133">Transmembrane helix</keyword>
<dbReference type="PANTHER" id="PTHR44170">
    <property type="entry name" value="PROTEIN SIDEKICK"/>
    <property type="match status" value="1"/>
</dbReference>
<dbReference type="GO" id="GO:0098609">
    <property type="term" value="P:cell-cell adhesion"/>
    <property type="evidence" value="ECO:0007669"/>
    <property type="project" value="TreeGrafter"/>
</dbReference>
<keyword evidence="12" id="KW-0393">Immunoglobulin domain</keyword>
<dbReference type="InterPro" id="IPR036179">
    <property type="entry name" value="Ig-like_dom_sf"/>
</dbReference>
<dbReference type="CTD" id="563834"/>